<evidence type="ECO:0000256" key="4">
    <source>
        <dbReference type="ARBA" id="ARBA00022691"/>
    </source>
</evidence>
<evidence type="ECO:0000256" key="5">
    <source>
        <dbReference type="RuleBase" id="RU000416"/>
    </source>
</evidence>
<dbReference type="STRING" id="387631.Asulf_01353"/>
<dbReference type="GO" id="GO:0032259">
    <property type="term" value="P:methylation"/>
    <property type="evidence" value="ECO:0007669"/>
    <property type="project" value="UniProtKB-KW"/>
</dbReference>
<dbReference type="Gene3D" id="3.40.50.150">
    <property type="entry name" value="Vaccinia Virus protein VP39"/>
    <property type="match status" value="1"/>
</dbReference>
<dbReference type="PANTHER" id="PTHR10629:SF52">
    <property type="entry name" value="DNA (CYTOSINE-5)-METHYLTRANSFERASE 1"/>
    <property type="match status" value="1"/>
</dbReference>
<keyword evidence="2 6" id="KW-0489">Methyltransferase</keyword>
<dbReference type="Proteomes" id="UP000013307">
    <property type="component" value="Chromosome"/>
</dbReference>
<dbReference type="InterPro" id="IPR050390">
    <property type="entry name" value="C5-Methyltransferase"/>
</dbReference>
<dbReference type="HOGENOM" id="CLU_006958_2_4_2"/>
<sequence>MAKYIDKMNLPERAEKTSGSRIVAIDVFCGAGGLSLGFEQAGVDVVLGIDFDPKCISTYNQNLKNGVVKDVTKIRDVSNFVSKHADSDRIDLVIGGPPCQTFSPVGRIKLRSLGRDPESDERTKLWRYFFKFVKELSPEFFVMENVPGMANIIYNGGNLAEHIVSFARKLGYNAEWRILDASEFGVPQRRKRLFIIGRKGNRPINWPEKKIKKPITVWEAISDLPKVPHGFRENEIEYDFSGRLTPYQKLMRQGAGDVLYNHMTRWHNEDDLRAFSLLPEGGRYVDLPDELKRYRDDIFKDRYRKLIRNQPSWTIDAHISKDSYRYIYPSKKGGPGPHRTISVREAARLQSFPDTFIFLPTLTHAFRQIGNSVPPLLAKAVASAILRSLGGGTR</sequence>
<dbReference type="InterPro" id="IPR001525">
    <property type="entry name" value="C5_MeTfrase"/>
</dbReference>
<dbReference type="SUPFAM" id="SSF53335">
    <property type="entry name" value="S-adenosyl-L-methionine-dependent methyltransferases"/>
    <property type="match status" value="1"/>
</dbReference>
<keyword evidence="4" id="KW-0949">S-adenosyl-L-methionine</keyword>
<proteinExistence type="inferred from homology"/>
<protein>
    <recommendedName>
        <fullName evidence="1">DNA (cytosine-5-)-methyltransferase</fullName>
        <ecNumber evidence="1">2.1.1.37</ecNumber>
    </recommendedName>
</protein>
<evidence type="ECO:0000256" key="2">
    <source>
        <dbReference type="ARBA" id="ARBA00022603"/>
    </source>
</evidence>
<dbReference type="AlphaFoldDB" id="N0BCK5"/>
<dbReference type="PROSITE" id="PS00094">
    <property type="entry name" value="C5_MTASE_1"/>
    <property type="match status" value="1"/>
</dbReference>
<evidence type="ECO:0000313" key="7">
    <source>
        <dbReference type="Proteomes" id="UP000013307"/>
    </source>
</evidence>
<keyword evidence="7" id="KW-1185">Reference proteome</keyword>
<dbReference type="PROSITE" id="PS00095">
    <property type="entry name" value="C5_MTASE_2"/>
    <property type="match status" value="1"/>
</dbReference>
<reference evidence="6 7" key="1">
    <citation type="journal article" date="2013" name="Genome Announc.">
        <title>Complete Genome Sequence of the Thermophilic and Facultatively Chemolithoautotrophic Sulfate Reducer Archaeoglobus sulfaticallidus Strain PM70-1T.</title>
        <authorList>
            <person name="Stokke R."/>
            <person name="Hocking W.P."/>
            <person name="Steinsbu B.O."/>
            <person name="Steen I.H."/>
        </authorList>
    </citation>
    <scope>NUCLEOTIDE SEQUENCE [LARGE SCALE GENOMIC DNA]</scope>
    <source>
        <strain evidence="6">PM70-1</strain>
    </source>
</reference>
<dbReference type="InterPro" id="IPR029063">
    <property type="entry name" value="SAM-dependent_MTases_sf"/>
</dbReference>
<organism evidence="6 7">
    <name type="scientific">Archaeoglobus sulfaticallidus PM70-1</name>
    <dbReference type="NCBI Taxonomy" id="387631"/>
    <lineage>
        <taxon>Archaea</taxon>
        <taxon>Methanobacteriati</taxon>
        <taxon>Methanobacteriota</taxon>
        <taxon>Archaeoglobi</taxon>
        <taxon>Archaeoglobales</taxon>
        <taxon>Archaeoglobaceae</taxon>
        <taxon>Archaeoglobus</taxon>
    </lineage>
</organism>
<dbReference type="Gene3D" id="3.90.120.10">
    <property type="entry name" value="DNA Methylase, subunit A, domain 2"/>
    <property type="match status" value="1"/>
</dbReference>
<dbReference type="Pfam" id="PF00145">
    <property type="entry name" value="DNA_methylase"/>
    <property type="match status" value="1"/>
</dbReference>
<dbReference type="REBASE" id="64809">
    <property type="entry name" value="M.Asu701ORF1353P"/>
</dbReference>
<evidence type="ECO:0000256" key="1">
    <source>
        <dbReference type="ARBA" id="ARBA00011975"/>
    </source>
</evidence>
<dbReference type="eggNOG" id="arCOG04157">
    <property type="taxonomic scope" value="Archaea"/>
</dbReference>
<keyword evidence="3 6" id="KW-0808">Transferase</keyword>
<dbReference type="PROSITE" id="PS51679">
    <property type="entry name" value="SAM_MT_C5"/>
    <property type="match status" value="1"/>
</dbReference>
<dbReference type="EMBL" id="CP005290">
    <property type="protein sequence ID" value="AGK61344.1"/>
    <property type="molecule type" value="Genomic_DNA"/>
</dbReference>
<dbReference type="InterPro" id="IPR031303">
    <property type="entry name" value="C5_meth_CS"/>
</dbReference>
<accession>N0BCK5</accession>
<dbReference type="EC" id="2.1.1.37" evidence="1"/>
<evidence type="ECO:0000313" key="6">
    <source>
        <dbReference type="EMBL" id="AGK61344.1"/>
    </source>
</evidence>
<comment type="similarity">
    <text evidence="5">Belongs to the class I-like SAM-binding methyltransferase superfamily. C5-methyltransferase family.</text>
</comment>
<dbReference type="NCBIfam" id="TIGR00675">
    <property type="entry name" value="dcm"/>
    <property type="match status" value="1"/>
</dbReference>
<dbReference type="GeneID" id="15392992"/>
<dbReference type="OrthoDB" id="5033at2157"/>
<name>N0BCK5_9EURY</name>
<dbReference type="InterPro" id="IPR018117">
    <property type="entry name" value="C5_DNA_meth_AS"/>
</dbReference>
<dbReference type="PANTHER" id="PTHR10629">
    <property type="entry name" value="CYTOSINE-SPECIFIC METHYLTRANSFERASE"/>
    <property type="match status" value="1"/>
</dbReference>
<evidence type="ECO:0000256" key="3">
    <source>
        <dbReference type="ARBA" id="ARBA00022679"/>
    </source>
</evidence>
<gene>
    <name evidence="6" type="ORF">Asulf_01353</name>
</gene>
<dbReference type="GO" id="GO:0003886">
    <property type="term" value="F:DNA (cytosine-5-)-methyltransferase activity"/>
    <property type="evidence" value="ECO:0007669"/>
    <property type="project" value="UniProtKB-EC"/>
</dbReference>
<dbReference type="KEGG" id="ast:Asulf_01353"/>
<dbReference type="PRINTS" id="PR00105">
    <property type="entry name" value="C5METTRFRASE"/>
</dbReference>
<dbReference type="RefSeq" id="WP_015590942.1">
    <property type="nucleotide sequence ID" value="NC_021169.1"/>
</dbReference>